<accession>A0A0N4T7P3</accession>
<dbReference type="WBParaSite" id="BPAG_0000423001-mRNA-1">
    <property type="protein sequence ID" value="BPAG_0000423001-mRNA-1"/>
    <property type="gene ID" value="BPAG_0000423001"/>
</dbReference>
<reference evidence="1" key="1">
    <citation type="submission" date="2017-02" db="UniProtKB">
        <authorList>
            <consortium name="WormBaseParasite"/>
        </authorList>
    </citation>
    <scope>IDENTIFICATION</scope>
</reference>
<proteinExistence type="predicted"/>
<evidence type="ECO:0000313" key="1">
    <source>
        <dbReference type="WBParaSite" id="BPAG_0000423001-mRNA-1"/>
    </source>
</evidence>
<protein>
    <submittedName>
        <fullName evidence="1">Secreted protein</fullName>
    </submittedName>
</protein>
<dbReference type="AlphaFoldDB" id="A0A0N4T7P3"/>
<sequence length="109" mass="12029">MEYIHQPSHSAITLSFTACNANLSASKPMTTLALSSTLLCTVIVGRTVSVAVAMVVIKWSAEPFAVTSREERASAVGSRTNLPKKQSRRDTTLLNRHGWNAWNEHEEFL</sequence>
<name>A0A0N4T7P3_BRUPA</name>
<organism evidence="1">
    <name type="scientific">Brugia pahangi</name>
    <name type="common">Filarial nematode worm</name>
    <dbReference type="NCBI Taxonomy" id="6280"/>
    <lineage>
        <taxon>Eukaryota</taxon>
        <taxon>Metazoa</taxon>
        <taxon>Ecdysozoa</taxon>
        <taxon>Nematoda</taxon>
        <taxon>Chromadorea</taxon>
        <taxon>Rhabditida</taxon>
        <taxon>Spirurina</taxon>
        <taxon>Spiruromorpha</taxon>
        <taxon>Filarioidea</taxon>
        <taxon>Onchocercidae</taxon>
        <taxon>Brugia</taxon>
    </lineage>
</organism>